<accession>A0A1F5UQV5</accession>
<sequence>MVTVTKRDDTTNALPSDKNVEMGKTERPLHEYSGLSQYREWMEATHFLFLVPFFLVVFLVVSFLVVFFRFTT</sequence>
<dbReference type="STRING" id="1817864.A2Z21_07550"/>
<evidence type="ECO:0000256" key="2">
    <source>
        <dbReference type="SAM" id="Phobius"/>
    </source>
</evidence>
<proteinExistence type="predicted"/>
<evidence type="ECO:0000256" key="1">
    <source>
        <dbReference type="SAM" id="MobiDB-lite"/>
    </source>
</evidence>
<comment type="caution">
    <text evidence="3">The sequence shown here is derived from an EMBL/GenBank/DDBJ whole genome shotgun (WGS) entry which is preliminary data.</text>
</comment>
<reference evidence="3 4" key="1">
    <citation type="journal article" date="2016" name="Nat. Commun.">
        <title>Thousands of microbial genomes shed light on interconnected biogeochemical processes in an aquifer system.</title>
        <authorList>
            <person name="Anantharaman K."/>
            <person name="Brown C.T."/>
            <person name="Hug L.A."/>
            <person name="Sharon I."/>
            <person name="Castelle C.J."/>
            <person name="Probst A.J."/>
            <person name="Thomas B.C."/>
            <person name="Singh A."/>
            <person name="Wilkins M.J."/>
            <person name="Karaoz U."/>
            <person name="Brodie E.L."/>
            <person name="Williams K.H."/>
            <person name="Hubbard S.S."/>
            <person name="Banfield J.F."/>
        </authorList>
    </citation>
    <scope>NUCLEOTIDE SEQUENCE [LARGE SCALE GENOMIC DNA]</scope>
    <source>
        <strain evidence="4">RBG_16_55_9</strain>
    </source>
</reference>
<evidence type="ECO:0000313" key="3">
    <source>
        <dbReference type="EMBL" id="OGF53544.1"/>
    </source>
</evidence>
<evidence type="ECO:0000313" key="4">
    <source>
        <dbReference type="Proteomes" id="UP000179157"/>
    </source>
</evidence>
<dbReference type="AlphaFoldDB" id="A0A1F5UQV5"/>
<keyword evidence="2" id="KW-0472">Membrane</keyword>
<keyword evidence="2" id="KW-0812">Transmembrane</keyword>
<dbReference type="Proteomes" id="UP000179157">
    <property type="component" value="Unassembled WGS sequence"/>
</dbReference>
<keyword evidence="2" id="KW-1133">Transmembrane helix</keyword>
<organism evidence="3 4">
    <name type="scientific">Fraserbacteria sp. (strain RBG_16_55_9)</name>
    <dbReference type="NCBI Taxonomy" id="1817864"/>
    <lineage>
        <taxon>Bacteria</taxon>
        <taxon>Candidatus Fraseribacteriota</taxon>
    </lineage>
</organism>
<feature type="compositionally biased region" description="Basic and acidic residues" evidence="1">
    <location>
        <begin position="1"/>
        <end position="10"/>
    </location>
</feature>
<dbReference type="EMBL" id="MFGX01000102">
    <property type="protein sequence ID" value="OGF53544.1"/>
    <property type="molecule type" value="Genomic_DNA"/>
</dbReference>
<protein>
    <submittedName>
        <fullName evidence="3">Uncharacterized protein</fullName>
    </submittedName>
</protein>
<gene>
    <name evidence="3" type="ORF">A2Z21_07550</name>
</gene>
<feature type="region of interest" description="Disordered" evidence="1">
    <location>
        <begin position="1"/>
        <end position="23"/>
    </location>
</feature>
<name>A0A1F5UQV5_FRAXR</name>
<feature type="transmembrane region" description="Helical" evidence="2">
    <location>
        <begin position="47"/>
        <end position="68"/>
    </location>
</feature>